<sequence>MITATSRYATATETEFTRPDGSKVRHIVPPILPHPDEHTVARQHRVTDSDRADIVAAQTYGQATAWWMIANANSAAHPDQLTEVPGSPLAIPMPDARGGRIA</sequence>
<name>A0A4Q2S308_9HYPH</name>
<keyword evidence="3" id="KW-1185">Reference proteome</keyword>
<dbReference type="EMBL" id="SDVB01000420">
    <property type="protein sequence ID" value="RYB96007.1"/>
    <property type="molecule type" value="Genomic_DNA"/>
</dbReference>
<evidence type="ECO:0000313" key="3">
    <source>
        <dbReference type="Proteomes" id="UP000291088"/>
    </source>
</evidence>
<comment type="caution">
    <text evidence="2">The sequence shown here is derived from an EMBL/GenBank/DDBJ whole genome shotgun (WGS) entry which is preliminary data.</text>
</comment>
<proteinExistence type="predicted"/>
<organism evidence="2 3">
    <name type="scientific">Ciceribacter ferrooxidans</name>
    <dbReference type="NCBI Taxonomy" id="2509717"/>
    <lineage>
        <taxon>Bacteria</taxon>
        <taxon>Pseudomonadati</taxon>
        <taxon>Pseudomonadota</taxon>
        <taxon>Alphaproteobacteria</taxon>
        <taxon>Hyphomicrobiales</taxon>
        <taxon>Rhizobiaceae</taxon>
        <taxon>Ciceribacter</taxon>
    </lineage>
</organism>
<dbReference type="RefSeq" id="WP_129334618.1">
    <property type="nucleotide sequence ID" value="NZ_SDVB01000420.1"/>
</dbReference>
<feature type="region of interest" description="Disordered" evidence="1">
    <location>
        <begin position="83"/>
        <end position="102"/>
    </location>
</feature>
<feature type="region of interest" description="Disordered" evidence="1">
    <location>
        <begin position="1"/>
        <end position="24"/>
    </location>
</feature>
<accession>A0A4Q2S308</accession>
<dbReference type="OrthoDB" id="9809850at2"/>
<evidence type="ECO:0000256" key="1">
    <source>
        <dbReference type="SAM" id="MobiDB-lite"/>
    </source>
</evidence>
<gene>
    <name evidence="2" type="ORF">EUU22_24705</name>
</gene>
<reference evidence="2 3" key="1">
    <citation type="submission" date="2019-01" db="EMBL/GenBank/DDBJ databases">
        <authorList>
            <person name="Deng T."/>
        </authorList>
    </citation>
    <scope>NUCLEOTIDE SEQUENCE [LARGE SCALE GENOMIC DNA]</scope>
    <source>
        <strain evidence="2 3">F8825</strain>
    </source>
</reference>
<evidence type="ECO:0000313" key="2">
    <source>
        <dbReference type="EMBL" id="RYB96007.1"/>
    </source>
</evidence>
<protein>
    <recommendedName>
        <fullName evidence="4">LysM domain-containing protein</fullName>
    </recommendedName>
</protein>
<dbReference type="Proteomes" id="UP000291088">
    <property type="component" value="Unassembled WGS sequence"/>
</dbReference>
<dbReference type="AlphaFoldDB" id="A0A4Q2S308"/>
<evidence type="ECO:0008006" key="4">
    <source>
        <dbReference type="Google" id="ProtNLM"/>
    </source>
</evidence>
<feature type="compositionally biased region" description="Polar residues" evidence="1">
    <location>
        <begin position="1"/>
        <end position="14"/>
    </location>
</feature>